<evidence type="ECO:0000256" key="8">
    <source>
        <dbReference type="ARBA" id="ARBA00023146"/>
    </source>
</evidence>
<dbReference type="NCBIfam" id="TIGR00233">
    <property type="entry name" value="trpS"/>
    <property type="match status" value="1"/>
</dbReference>
<dbReference type="InterPro" id="IPR002305">
    <property type="entry name" value="aa-tRNA-synth_Ic"/>
</dbReference>
<evidence type="ECO:0000256" key="3">
    <source>
        <dbReference type="ARBA" id="ARBA00013161"/>
    </source>
</evidence>
<dbReference type="GO" id="GO:0070183">
    <property type="term" value="P:mitochondrial tryptophanyl-tRNA aminoacylation"/>
    <property type="evidence" value="ECO:0007669"/>
    <property type="project" value="TreeGrafter"/>
</dbReference>
<dbReference type="PANTHER" id="PTHR43766">
    <property type="entry name" value="TRYPTOPHAN--TRNA LIGASE, MITOCHONDRIAL"/>
    <property type="match status" value="1"/>
</dbReference>
<organism evidence="12 13">
    <name type="scientific">Pichia californica</name>
    <dbReference type="NCBI Taxonomy" id="460514"/>
    <lineage>
        <taxon>Eukaryota</taxon>
        <taxon>Fungi</taxon>
        <taxon>Dikarya</taxon>
        <taxon>Ascomycota</taxon>
        <taxon>Saccharomycotina</taxon>
        <taxon>Pichiomycetes</taxon>
        <taxon>Pichiales</taxon>
        <taxon>Pichiaceae</taxon>
        <taxon>Pichia</taxon>
    </lineage>
</organism>
<sequence>MTVGILRRCCIKLGKVRYYSRESSSNSTVHTISITDPTFRLPDRSTILSGIQPTGTFHLGNYFGAIKSWHDLNNLVKKSEGNSSLYFFVADLHSLTVPQDYQMLQKQRLEAYASIIACGIDPQLSTIYYQSCIPEITSIQWVLSCFSSMGYLNRMTQWKSKANLKDNANVSDENALGKVKLGLFGYPVLMASDVLTFRATHVPVGQDQSQHLELTREVAQSFNKSVGSKYFNDPHTLLTPTKKILSLKNPLKKMSKSDKEPLSKIFITDSANEITKKFNKATTDSIEGKLTFDLENRPGVSNLISILAAVKNKSIEQIVIDVEDFSKKELKEAVAEAVINELEEPAKKYKELISNPEYLQKLSDLGTEKARIVANRTLKDVMRLVGMSSY</sequence>
<keyword evidence="7 11" id="KW-0648">Protein biosynthesis</keyword>
<evidence type="ECO:0000256" key="7">
    <source>
        <dbReference type="ARBA" id="ARBA00022917"/>
    </source>
</evidence>
<evidence type="ECO:0000256" key="11">
    <source>
        <dbReference type="RuleBase" id="RU363036"/>
    </source>
</evidence>
<dbReference type="SUPFAM" id="SSF52374">
    <property type="entry name" value="Nucleotidylyl transferase"/>
    <property type="match status" value="1"/>
</dbReference>
<reference evidence="12" key="1">
    <citation type="submission" date="2020-11" db="EMBL/GenBank/DDBJ databases">
        <title>Kefir isolates.</title>
        <authorList>
            <person name="Marcisauskas S."/>
            <person name="Kim Y."/>
            <person name="Blasche S."/>
        </authorList>
    </citation>
    <scope>NUCLEOTIDE SEQUENCE</scope>
    <source>
        <strain evidence="12">Olga-1</strain>
    </source>
</reference>
<dbReference type="InterPro" id="IPR014729">
    <property type="entry name" value="Rossmann-like_a/b/a_fold"/>
</dbReference>
<dbReference type="OrthoDB" id="15808at2759"/>
<evidence type="ECO:0000256" key="5">
    <source>
        <dbReference type="ARBA" id="ARBA00022741"/>
    </source>
</evidence>
<comment type="catalytic activity">
    <reaction evidence="10">
        <text>tRNA(Trp) + L-tryptophan + ATP = L-tryptophyl-tRNA(Trp) + AMP + diphosphate + H(+)</text>
        <dbReference type="Rhea" id="RHEA:24080"/>
        <dbReference type="Rhea" id="RHEA-COMP:9671"/>
        <dbReference type="Rhea" id="RHEA-COMP:9705"/>
        <dbReference type="ChEBI" id="CHEBI:15378"/>
        <dbReference type="ChEBI" id="CHEBI:30616"/>
        <dbReference type="ChEBI" id="CHEBI:33019"/>
        <dbReference type="ChEBI" id="CHEBI:57912"/>
        <dbReference type="ChEBI" id="CHEBI:78442"/>
        <dbReference type="ChEBI" id="CHEBI:78535"/>
        <dbReference type="ChEBI" id="CHEBI:456215"/>
        <dbReference type="EC" id="6.1.1.2"/>
    </reaction>
</comment>
<gene>
    <name evidence="12" type="primary">MSW1</name>
    <name evidence="12" type="ORF">C6P40_001841</name>
</gene>
<dbReference type="PRINTS" id="PR01039">
    <property type="entry name" value="TRNASYNTHTRP"/>
</dbReference>
<evidence type="ECO:0000313" key="13">
    <source>
        <dbReference type="Proteomes" id="UP000697127"/>
    </source>
</evidence>
<evidence type="ECO:0000256" key="10">
    <source>
        <dbReference type="ARBA" id="ARBA00049929"/>
    </source>
</evidence>
<dbReference type="HAMAP" id="MF_00140_B">
    <property type="entry name" value="Trp_tRNA_synth_B"/>
    <property type="match status" value="1"/>
</dbReference>
<comment type="subcellular location">
    <subcellularLocation>
        <location evidence="1">Mitochondrion</location>
    </subcellularLocation>
</comment>
<dbReference type="PANTHER" id="PTHR43766:SF1">
    <property type="entry name" value="TRYPTOPHAN--TRNA LIGASE, MITOCHONDRIAL"/>
    <property type="match status" value="1"/>
</dbReference>
<dbReference type="Pfam" id="PF00579">
    <property type="entry name" value="tRNA-synt_1b"/>
    <property type="match status" value="1"/>
</dbReference>
<dbReference type="GO" id="GO:0004830">
    <property type="term" value="F:tryptophan-tRNA ligase activity"/>
    <property type="evidence" value="ECO:0007669"/>
    <property type="project" value="UniProtKB-EC"/>
</dbReference>
<keyword evidence="5 11" id="KW-0547">Nucleotide-binding</keyword>
<keyword evidence="6 11" id="KW-0067">ATP-binding</keyword>
<keyword evidence="8 11" id="KW-0030">Aminoacyl-tRNA synthetase</keyword>
<evidence type="ECO:0000256" key="9">
    <source>
        <dbReference type="ARBA" id="ARBA00030268"/>
    </source>
</evidence>
<keyword evidence="4 11" id="KW-0436">Ligase</keyword>
<accession>A0A9P7BG22</accession>
<proteinExistence type="inferred from homology"/>
<dbReference type="GO" id="GO:0005759">
    <property type="term" value="C:mitochondrial matrix"/>
    <property type="evidence" value="ECO:0007669"/>
    <property type="project" value="TreeGrafter"/>
</dbReference>
<evidence type="ECO:0000256" key="2">
    <source>
        <dbReference type="ARBA" id="ARBA00005594"/>
    </source>
</evidence>
<keyword evidence="13" id="KW-1185">Reference proteome</keyword>
<dbReference type="InterPro" id="IPR001412">
    <property type="entry name" value="aa-tRNA-synth_I_CS"/>
</dbReference>
<dbReference type="CDD" id="cd00806">
    <property type="entry name" value="TrpRS_core"/>
    <property type="match status" value="1"/>
</dbReference>
<evidence type="ECO:0000256" key="6">
    <source>
        <dbReference type="ARBA" id="ARBA00022840"/>
    </source>
</evidence>
<comment type="caution">
    <text evidence="12">The sequence shown here is derived from an EMBL/GenBank/DDBJ whole genome shotgun (WGS) entry which is preliminary data.</text>
</comment>
<protein>
    <recommendedName>
        <fullName evidence="3">tryptophan--tRNA ligase</fullName>
        <ecNumber evidence="3">6.1.1.2</ecNumber>
    </recommendedName>
    <alternativeName>
        <fullName evidence="9">Tryptophanyl-tRNA synthetase</fullName>
    </alternativeName>
</protein>
<comment type="similarity">
    <text evidence="2 11">Belongs to the class-I aminoacyl-tRNA synthetase family.</text>
</comment>
<dbReference type="InterPro" id="IPR050203">
    <property type="entry name" value="Trp-tRNA_synthetase"/>
</dbReference>
<dbReference type="Proteomes" id="UP000697127">
    <property type="component" value="Unassembled WGS sequence"/>
</dbReference>
<dbReference type="InterPro" id="IPR024109">
    <property type="entry name" value="Trp-tRNA-ligase_bac-type"/>
</dbReference>
<dbReference type="GO" id="GO:0005524">
    <property type="term" value="F:ATP binding"/>
    <property type="evidence" value="ECO:0007669"/>
    <property type="project" value="UniProtKB-KW"/>
</dbReference>
<dbReference type="PROSITE" id="PS00178">
    <property type="entry name" value="AA_TRNA_LIGASE_I"/>
    <property type="match status" value="1"/>
</dbReference>
<dbReference type="EC" id="6.1.1.2" evidence="3"/>
<evidence type="ECO:0000256" key="1">
    <source>
        <dbReference type="ARBA" id="ARBA00004173"/>
    </source>
</evidence>
<dbReference type="EMBL" id="PUHW01000212">
    <property type="protein sequence ID" value="KAG0687813.1"/>
    <property type="molecule type" value="Genomic_DNA"/>
</dbReference>
<dbReference type="AlphaFoldDB" id="A0A9P7BG22"/>
<dbReference type="InterPro" id="IPR002306">
    <property type="entry name" value="Trp-tRNA-ligase"/>
</dbReference>
<evidence type="ECO:0000256" key="4">
    <source>
        <dbReference type="ARBA" id="ARBA00022598"/>
    </source>
</evidence>
<name>A0A9P7BG22_9ASCO</name>
<dbReference type="Gene3D" id="1.10.240.10">
    <property type="entry name" value="Tyrosyl-Transfer RNA Synthetase"/>
    <property type="match status" value="1"/>
</dbReference>
<dbReference type="Gene3D" id="3.40.50.620">
    <property type="entry name" value="HUPs"/>
    <property type="match status" value="1"/>
</dbReference>
<dbReference type="FunFam" id="1.10.240.10:FF:000002">
    <property type="entry name" value="Tryptophan--tRNA ligase"/>
    <property type="match status" value="1"/>
</dbReference>
<evidence type="ECO:0000313" key="12">
    <source>
        <dbReference type="EMBL" id="KAG0687813.1"/>
    </source>
</evidence>